<organism evidence="1 2">
    <name type="scientific">Mucilaginibacter angelicae</name>
    <dbReference type="NCBI Taxonomy" id="869718"/>
    <lineage>
        <taxon>Bacteria</taxon>
        <taxon>Pseudomonadati</taxon>
        <taxon>Bacteroidota</taxon>
        <taxon>Sphingobacteriia</taxon>
        <taxon>Sphingobacteriales</taxon>
        <taxon>Sphingobacteriaceae</taxon>
        <taxon>Mucilaginibacter</taxon>
    </lineage>
</organism>
<dbReference type="RefSeq" id="WP_377022379.1">
    <property type="nucleotide sequence ID" value="NZ_JBHLTS010000021.1"/>
</dbReference>
<evidence type="ECO:0000313" key="1">
    <source>
        <dbReference type="EMBL" id="MFC0514533.1"/>
    </source>
</evidence>
<comment type="caution">
    <text evidence="1">The sequence shown here is derived from an EMBL/GenBank/DDBJ whole genome shotgun (WGS) entry which is preliminary data.</text>
</comment>
<gene>
    <name evidence="1" type="ORF">ACFFGT_09985</name>
</gene>
<reference evidence="1 2" key="1">
    <citation type="submission" date="2024-09" db="EMBL/GenBank/DDBJ databases">
        <authorList>
            <person name="Sun Q."/>
            <person name="Mori K."/>
        </authorList>
    </citation>
    <scope>NUCLEOTIDE SEQUENCE [LARGE SCALE GENOMIC DNA]</scope>
    <source>
        <strain evidence="1 2">NCAIM B.02415</strain>
    </source>
</reference>
<name>A0ABV6L4X9_9SPHI</name>
<protein>
    <submittedName>
        <fullName evidence="1">Uncharacterized protein</fullName>
    </submittedName>
</protein>
<proteinExistence type="predicted"/>
<accession>A0ABV6L4X9</accession>
<dbReference type="Proteomes" id="UP001589828">
    <property type="component" value="Unassembled WGS sequence"/>
</dbReference>
<keyword evidence="2" id="KW-1185">Reference proteome</keyword>
<sequence length="72" mass="7879">MSLDTQGFKADLKEVYTRTYEASGDRDAALDAFIDAFADRLEAYIRTADIIYNNGLTAGSNPVTGTFNGHLQ</sequence>
<evidence type="ECO:0000313" key="2">
    <source>
        <dbReference type="Proteomes" id="UP001589828"/>
    </source>
</evidence>
<dbReference type="EMBL" id="JBHLTS010000021">
    <property type="protein sequence ID" value="MFC0514533.1"/>
    <property type="molecule type" value="Genomic_DNA"/>
</dbReference>